<evidence type="ECO:0000256" key="6">
    <source>
        <dbReference type="ARBA" id="ARBA00022984"/>
    </source>
</evidence>
<evidence type="ECO:0000256" key="9">
    <source>
        <dbReference type="ARBA" id="ARBA00023316"/>
    </source>
</evidence>
<evidence type="ECO:0000259" key="11">
    <source>
        <dbReference type="Pfam" id="PF03717"/>
    </source>
</evidence>
<keyword evidence="4" id="KW-0812">Transmembrane</keyword>
<dbReference type="EMBL" id="BARU01010464">
    <property type="protein sequence ID" value="GAH33265.1"/>
    <property type="molecule type" value="Genomic_DNA"/>
</dbReference>
<dbReference type="GO" id="GO:0008658">
    <property type="term" value="F:penicillin binding"/>
    <property type="evidence" value="ECO:0007669"/>
    <property type="project" value="InterPro"/>
</dbReference>
<dbReference type="Gene3D" id="3.40.710.10">
    <property type="entry name" value="DD-peptidase/beta-lactamase superfamily"/>
    <property type="match status" value="1"/>
</dbReference>
<dbReference type="InterPro" id="IPR001460">
    <property type="entry name" value="PCN-bd_Tpept"/>
</dbReference>
<evidence type="ECO:0000256" key="2">
    <source>
        <dbReference type="ARBA" id="ARBA00004236"/>
    </source>
</evidence>
<dbReference type="Pfam" id="PF03717">
    <property type="entry name" value="PBP_dimer"/>
    <property type="match status" value="1"/>
</dbReference>
<keyword evidence="7" id="KW-1133">Transmembrane helix</keyword>
<dbReference type="GO" id="GO:0009252">
    <property type="term" value="P:peptidoglycan biosynthetic process"/>
    <property type="evidence" value="ECO:0007669"/>
    <property type="project" value="UniProtKB-KW"/>
</dbReference>
<evidence type="ECO:0000256" key="5">
    <source>
        <dbReference type="ARBA" id="ARBA00022960"/>
    </source>
</evidence>
<evidence type="ECO:0000256" key="8">
    <source>
        <dbReference type="ARBA" id="ARBA00023136"/>
    </source>
</evidence>
<keyword evidence="8" id="KW-0472">Membrane</keyword>
<dbReference type="InterPro" id="IPR050515">
    <property type="entry name" value="Beta-lactam/transpept"/>
</dbReference>
<evidence type="ECO:0000256" key="3">
    <source>
        <dbReference type="ARBA" id="ARBA00022475"/>
    </source>
</evidence>
<keyword evidence="5" id="KW-0133">Cell shape</keyword>
<feature type="domain" description="Penicillin-binding protein dimerisation" evidence="11">
    <location>
        <begin position="2"/>
        <end position="67"/>
    </location>
</feature>
<comment type="subcellular location">
    <subcellularLocation>
        <location evidence="2">Cell membrane</location>
    </subcellularLocation>
    <subcellularLocation>
        <location evidence="1">Membrane</location>
        <topology evidence="1">Single-pass membrane protein</topology>
    </subcellularLocation>
</comment>
<evidence type="ECO:0000256" key="4">
    <source>
        <dbReference type="ARBA" id="ARBA00022692"/>
    </source>
</evidence>
<dbReference type="PANTHER" id="PTHR30627">
    <property type="entry name" value="PEPTIDOGLYCAN D,D-TRANSPEPTIDASE"/>
    <property type="match status" value="1"/>
</dbReference>
<dbReference type="InterPro" id="IPR036138">
    <property type="entry name" value="PBP_dimer_sf"/>
</dbReference>
<evidence type="ECO:0000256" key="1">
    <source>
        <dbReference type="ARBA" id="ARBA00004167"/>
    </source>
</evidence>
<dbReference type="PANTHER" id="PTHR30627:SF2">
    <property type="entry name" value="PEPTIDOGLYCAN D,D-TRANSPEPTIDASE MRDA"/>
    <property type="match status" value="1"/>
</dbReference>
<evidence type="ECO:0008006" key="13">
    <source>
        <dbReference type="Google" id="ProtNLM"/>
    </source>
</evidence>
<feature type="non-terminal residue" evidence="12">
    <location>
        <position position="1"/>
    </location>
</feature>
<keyword evidence="6" id="KW-0573">Peptidoglycan synthesis</keyword>
<feature type="non-terminal residue" evidence="12">
    <location>
        <position position="299"/>
    </location>
</feature>
<dbReference type="AlphaFoldDB" id="X1FL57"/>
<dbReference type="InterPro" id="IPR012338">
    <property type="entry name" value="Beta-lactam/transpept-like"/>
</dbReference>
<dbReference type="InterPro" id="IPR005311">
    <property type="entry name" value="PBP_dimer"/>
</dbReference>
<organism evidence="12">
    <name type="scientific">marine sediment metagenome</name>
    <dbReference type="NCBI Taxonomy" id="412755"/>
    <lineage>
        <taxon>unclassified sequences</taxon>
        <taxon>metagenomes</taxon>
        <taxon>ecological metagenomes</taxon>
    </lineage>
</organism>
<comment type="caution">
    <text evidence="12">The sequence shown here is derived from an EMBL/GenBank/DDBJ whole genome shotgun (WGS) entry which is preliminary data.</text>
</comment>
<feature type="domain" description="Penicillin-binding protein transpeptidase" evidence="10">
    <location>
        <begin position="107"/>
        <end position="294"/>
    </location>
</feature>
<keyword evidence="3" id="KW-1003">Cell membrane</keyword>
<dbReference type="Gene3D" id="3.90.1310.10">
    <property type="entry name" value="Penicillin-binding protein 2a (Domain 2)"/>
    <property type="match status" value="1"/>
</dbReference>
<evidence type="ECO:0000313" key="12">
    <source>
        <dbReference type="EMBL" id="GAH33265.1"/>
    </source>
</evidence>
<dbReference type="SUPFAM" id="SSF56519">
    <property type="entry name" value="Penicillin binding protein dimerisation domain"/>
    <property type="match status" value="1"/>
</dbReference>
<gene>
    <name evidence="12" type="ORF">S03H2_19947</name>
</gene>
<proteinExistence type="predicted"/>
<keyword evidence="9" id="KW-0961">Cell wall biogenesis/degradation</keyword>
<name>X1FL57_9ZZZZ</name>
<dbReference type="GO" id="GO:0005886">
    <property type="term" value="C:plasma membrane"/>
    <property type="evidence" value="ECO:0007669"/>
    <property type="project" value="UniProtKB-SubCell"/>
</dbReference>
<protein>
    <recommendedName>
        <fullName evidence="13">Penicillin-binding protein transpeptidase domain-containing protein</fullName>
    </recommendedName>
</protein>
<accession>X1FL57</accession>
<dbReference type="GO" id="GO:0008360">
    <property type="term" value="P:regulation of cell shape"/>
    <property type="evidence" value="ECO:0007669"/>
    <property type="project" value="UniProtKB-KW"/>
</dbReference>
<dbReference type="Pfam" id="PF00905">
    <property type="entry name" value="Transpeptidase"/>
    <property type="match status" value="1"/>
</dbReference>
<evidence type="ECO:0000256" key="7">
    <source>
        <dbReference type="ARBA" id="ARBA00022989"/>
    </source>
</evidence>
<sequence length="299" mass="31920">NADLAVHALGYVGAISEADLARIDRAAYSGTALIGKQGVESAFENKLHGVNGSREILVNASGRSVEKQGAFIPTLHTHAPTAGDDIILAMDLKTQKVAEEALNGRRGAVVAIDPNNGDVIAMTSRPGFDPNMFGRGITKAEYTALKDDIDTPLLDRAMRGVYPPGSTVKPVIALAGLAYHVVDPDQTRFCAGQFHLPGSAHLYREGKGGHHGWMNLVEAIAKSCDVYFYGLADQIGVDHIATFMSPFGFGHSTGIDISGELHGLLPDRAWKAAHFARPADKMWFPGETVNFGIGQGYLN</sequence>
<dbReference type="SUPFAM" id="SSF56601">
    <property type="entry name" value="beta-lactamase/transpeptidase-like"/>
    <property type="match status" value="1"/>
</dbReference>
<dbReference type="GO" id="GO:0071555">
    <property type="term" value="P:cell wall organization"/>
    <property type="evidence" value="ECO:0007669"/>
    <property type="project" value="UniProtKB-KW"/>
</dbReference>
<dbReference type="GO" id="GO:0071972">
    <property type="term" value="F:peptidoglycan L,D-transpeptidase activity"/>
    <property type="evidence" value="ECO:0007669"/>
    <property type="project" value="TreeGrafter"/>
</dbReference>
<reference evidence="12" key="1">
    <citation type="journal article" date="2014" name="Front. Microbiol.">
        <title>High frequency of phylogenetically diverse reductive dehalogenase-homologous genes in deep subseafloor sedimentary metagenomes.</title>
        <authorList>
            <person name="Kawai M."/>
            <person name="Futagami T."/>
            <person name="Toyoda A."/>
            <person name="Takaki Y."/>
            <person name="Nishi S."/>
            <person name="Hori S."/>
            <person name="Arai W."/>
            <person name="Tsubouchi T."/>
            <person name="Morono Y."/>
            <person name="Uchiyama I."/>
            <person name="Ito T."/>
            <person name="Fujiyama A."/>
            <person name="Inagaki F."/>
            <person name="Takami H."/>
        </authorList>
    </citation>
    <scope>NUCLEOTIDE SEQUENCE</scope>
    <source>
        <strain evidence="12">Expedition CK06-06</strain>
    </source>
</reference>
<evidence type="ECO:0000259" key="10">
    <source>
        <dbReference type="Pfam" id="PF00905"/>
    </source>
</evidence>